<proteinExistence type="predicted"/>
<gene>
    <name evidence="1" type="ordered locus">Ngar_c32540</name>
</gene>
<dbReference type="KEGG" id="nga:Ngar_c32540"/>
<dbReference type="AlphaFoldDB" id="K0INY2"/>
<evidence type="ECO:0000313" key="1">
    <source>
        <dbReference type="EMBL" id="AFU60169.1"/>
    </source>
</evidence>
<keyword evidence="2" id="KW-1185">Reference proteome</keyword>
<reference evidence="1 2" key="1">
    <citation type="journal article" date="2012" name="Environ. Microbiol.">
        <title>The genome of the ammonia-oxidizing Candidatus Nitrososphaera gargensis: insights into metabolic versatility and environmental adaptations.</title>
        <authorList>
            <person name="Spang A."/>
            <person name="Poehlein A."/>
            <person name="Offre P."/>
            <person name="Zumbragel S."/>
            <person name="Haider S."/>
            <person name="Rychlik N."/>
            <person name="Nowka B."/>
            <person name="Schmeisser C."/>
            <person name="Lebedeva E.V."/>
            <person name="Rattei T."/>
            <person name="Bohm C."/>
            <person name="Schmid M."/>
            <person name="Galushko A."/>
            <person name="Hatzenpichler R."/>
            <person name="Weinmaier T."/>
            <person name="Daniel R."/>
            <person name="Schleper C."/>
            <person name="Spieck E."/>
            <person name="Streit W."/>
            <person name="Wagner M."/>
        </authorList>
    </citation>
    <scope>NUCLEOTIDE SEQUENCE [LARGE SCALE GENOMIC DNA]</scope>
    <source>
        <strain evidence="2">Ga9.2</strain>
    </source>
</reference>
<dbReference type="InParanoid" id="K0INY2"/>
<name>K0INY2_NITGG</name>
<protein>
    <submittedName>
        <fullName evidence="1">Uncharacterized protein</fullName>
    </submittedName>
</protein>
<dbReference type="BioCyc" id="CNIT1237085:G1324-3254-MONOMER"/>
<dbReference type="Gene3D" id="2.40.40.20">
    <property type="match status" value="1"/>
</dbReference>
<dbReference type="RefSeq" id="WP_015020702.1">
    <property type="nucleotide sequence ID" value="NC_018719.1"/>
</dbReference>
<organism evidence="1 2">
    <name type="scientific">Nitrososphaera gargensis (strain Ga9.2)</name>
    <dbReference type="NCBI Taxonomy" id="1237085"/>
    <lineage>
        <taxon>Archaea</taxon>
        <taxon>Nitrososphaerota</taxon>
        <taxon>Nitrososphaeria</taxon>
        <taxon>Nitrososphaerales</taxon>
        <taxon>Nitrososphaeraceae</taxon>
        <taxon>Nitrososphaera</taxon>
    </lineage>
</organism>
<dbReference type="OrthoDB" id="3051at2157"/>
<dbReference type="GeneID" id="13797064"/>
<dbReference type="Proteomes" id="UP000008037">
    <property type="component" value="Chromosome"/>
</dbReference>
<sequence>MLKTSFRPYPPLQEDFNTSIIRIESSQMRELGINSGDIVRGVRSTGVICMLIEDGYKQPSDSTITYLHELGIILPQARISNIVALNTNNKGASMVEIEKVAQSTPAQRVIFTTSDAR</sequence>
<evidence type="ECO:0000313" key="2">
    <source>
        <dbReference type="Proteomes" id="UP000008037"/>
    </source>
</evidence>
<accession>K0INY2</accession>
<dbReference type="HOGENOM" id="CLU_2079495_0_0_2"/>
<dbReference type="EMBL" id="CP002408">
    <property type="protein sequence ID" value="AFU60169.1"/>
    <property type="molecule type" value="Genomic_DNA"/>
</dbReference>